<keyword evidence="1" id="KW-0812">Transmembrane</keyword>
<feature type="transmembrane region" description="Helical" evidence="1">
    <location>
        <begin position="72"/>
        <end position="88"/>
    </location>
</feature>
<accession>A0A833Z8B0</accession>
<evidence type="ECO:0000256" key="1">
    <source>
        <dbReference type="SAM" id="Phobius"/>
    </source>
</evidence>
<name>A0A833Z8B0_9CHIR</name>
<evidence type="ECO:0000313" key="2">
    <source>
        <dbReference type="EMBL" id="KAF6086176.1"/>
    </source>
</evidence>
<feature type="transmembrane region" description="Helical" evidence="1">
    <location>
        <begin position="12"/>
        <end position="32"/>
    </location>
</feature>
<proteinExistence type="predicted"/>
<organism evidence="2 3">
    <name type="scientific">Phyllostomus discolor</name>
    <name type="common">pale spear-nosed bat</name>
    <dbReference type="NCBI Taxonomy" id="89673"/>
    <lineage>
        <taxon>Eukaryota</taxon>
        <taxon>Metazoa</taxon>
        <taxon>Chordata</taxon>
        <taxon>Craniata</taxon>
        <taxon>Vertebrata</taxon>
        <taxon>Euteleostomi</taxon>
        <taxon>Mammalia</taxon>
        <taxon>Eutheria</taxon>
        <taxon>Laurasiatheria</taxon>
        <taxon>Chiroptera</taxon>
        <taxon>Yangochiroptera</taxon>
        <taxon>Phyllostomidae</taxon>
        <taxon>Phyllostominae</taxon>
        <taxon>Phyllostomus</taxon>
    </lineage>
</organism>
<dbReference type="AlphaFoldDB" id="A0A833Z8B0"/>
<comment type="caution">
    <text evidence="2">The sequence shown here is derived from an EMBL/GenBank/DDBJ whole genome shotgun (WGS) entry which is preliminary data.</text>
</comment>
<dbReference type="Proteomes" id="UP000664940">
    <property type="component" value="Unassembled WGS sequence"/>
</dbReference>
<sequence length="126" mass="14209">MPTLKGTEASLSYVQCFLYLVSSSVNVSIFILQGWIPSGQTSYIWGRSFEVAYLCCSMNFTCITGLCLQQLLLGLISISSILSMCNIWTSSIRKTYLSSIYLLIQSFTYNNMASWIFILFGDYNPI</sequence>
<keyword evidence="1" id="KW-0472">Membrane</keyword>
<dbReference type="EMBL" id="JABVXQ010000011">
    <property type="protein sequence ID" value="KAF6086176.1"/>
    <property type="molecule type" value="Genomic_DNA"/>
</dbReference>
<feature type="transmembrane region" description="Helical" evidence="1">
    <location>
        <begin position="100"/>
        <end position="120"/>
    </location>
</feature>
<gene>
    <name evidence="2" type="ORF">HJG60_008382</name>
</gene>
<protein>
    <submittedName>
        <fullName evidence="2">Uncharacterized protein</fullName>
    </submittedName>
</protein>
<reference evidence="2 3" key="1">
    <citation type="journal article" date="2020" name="Nature">
        <title>Six reference-quality genomes reveal evolution of bat adaptations.</title>
        <authorList>
            <person name="Jebb D."/>
            <person name="Huang Z."/>
            <person name="Pippel M."/>
            <person name="Hughes G.M."/>
            <person name="Lavrichenko K."/>
            <person name="Devanna P."/>
            <person name="Winkler S."/>
            <person name="Jermiin L.S."/>
            <person name="Skirmuntt E.C."/>
            <person name="Katzourakis A."/>
            <person name="Burkitt-Gray L."/>
            <person name="Ray D.A."/>
            <person name="Sullivan K.A.M."/>
            <person name="Roscito J.G."/>
            <person name="Kirilenko B.M."/>
            <person name="Davalos L.M."/>
            <person name="Corthals A.P."/>
            <person name="Power M.L."/>
            <person name="Jones G."/>
            <person name="Ransome R.D."/>
            <person name="Dechmann D.K.N."/>
            <person name="Locatelli A.G."/>
            <person name="Puechmaille S.J."/>
            <person name="Fedrigo O."/>
            <person name="Jarvis E.D."/>
            <person name="Hiller M."/>
            <person name="Vernes S.C."/>
            <person name="Myers E.W."/>
            <person name="Teeling E.C."/>
        </authorList>
    </citation>
    <scope>NUCLEOTIDE SEQUENCE [LARGE SCALE GENOMIC DNA]</scope>
    <source>
        <strain evidence="2">Bat1K_MPI-CBG_1</strain>
    </source>
</reference>
<keyword evidence="1" id="KW-1133">Transmembrane helix</keyword>
<evidence type="ECO:0000313" key="3">
    <source>
        <dbReference type="Proteomes" id="UP000664940"/>
    </source>
</evidence>